<accession>A0ABP5HSR4</accession>
<name>A0ABP5HSR4_9ACTN</name>
<evidence type="ECO:0000313" key="1">
    <source>
        <dbReference type="EMBL" id="GAA2084121.1"/>
    </source>
</evidence>
<keyword evidence="2" id="KW-1185">Reference proteome</keyword>
<dbReference type="EMBL" id="BAAAPY010000012">
    <property type="protein sequence ID" value="GAA2084121.1"/>
    <property type="molecule type" value="Genomic_DNA"/>
</dbReference>
<reference evidence="2" key="1">
    <citation type="journal article" date="2019" name="Int. J. Syst. Evol. Microbiol.">
        <title>The Global Catalogue of Microorganisms (GCM) 10K type strain sequencing project: providing services to taxonomists for standard genome sequencing and annotation.</title>
        <authorList>
            <consortium name="The Broad Institute Genomics Platform"/>
            <consortium name="The Broad Institute Genome Sequencing Center for Infectious Disease"/>
            <person name="Wu L."/>
            <person name="Ma J."/>
        </authorList>
    </citation>
    <scope>NUCLEOTIDE SEQUENCE [LARGE SCALE GENOMIC DNA]</scope>
    <source>
        <strain evidence="2">JCM 15749</strain>
    </source>
</reference>
<organism evidence="1 2">
    <name type="scientific">Aeromicrobium halocynthiae</name>
    <dbReference type="NCBI Taxonomy" id="560557"/>
    <lineage>
        <taxon>Bacteria</taxon>
        <taxon>Bacillati</taxon>
        <taxon>Actinomycetota</taxon>
        <taxon>Actinomycetes</taxon>
        <taxon>Propionibacteriales</taxon>
        <taxon>Nocardioidaceae</taxon>
        <taxon>Aeromicrobium</taxon>
    </lineage>
</organism>
<evidence type="ECO:0000313" key="2">
    <source>
        <dbReference type="Proteomes" id="UP001501480"/>
    </source>
</evidence>
<dbReference type="Proteomes" id="UP001501480">
    <property type="component" value="Unassembled WGS sequence"/>
</dbReference>
<dbReference type="PANTHER" id="PTHR39186:SF1">
    <property type="entry name" value="DUF2071 DOMAIN-CONTAINING PROTEIN"/>
    <property type="match status" value="1"/>
</dbReference>
<sequence>MSTSLDPHGPPLVGPRLMRQTWSDLTFLHWAVEPERVAPLLPRGVRPDVHDGATYVGLIPFAMRRAGFGRGPAIPFVGDFLETNVRLYSVDDEGRHGVVFRSLESDRLAVSLGARLAFATPYTWARMSMRHDGDVWDYATRRRWPSPRGAGGRIVVRKGAPLAEPDDLSVFLTARFGLHTRHLGRTWWVPNTHVPWGLNAGELLHLEDDLVAAAGLPGVVDEPPVSVLVADPVHTTFGLPTLLGGA</sequence>
<comment type="caution">
    <text evidence="1">The sequence shown here is derived from an EMBL/GenBank/DDBJ whole genome shotgun (WGS) entry which is preliminary data.</text>
</comment>
<dbReference type="InterPro" id="IPR018644">
    <property type="entry name" value="DUF2071"/>
</dbReference>
<gene>
    <name evidence="1" type="ORF">GCM10009821_26790</name>
</gene>
<dbReference type="SUPFAM" id="SSF160104">
    <property type="entry name" value="Acetoacetate decarboxylase-like"/>
    <property type="match status" value="1"/>
</dbReference>
<dbReference type="PANTHER" id="PTHR39186">
    <property type="entry name" value="DUF2071 FAMILY PROTEIN"/>
    <property type="match status" value="1"/>
</dbReference>
<dbReference type="RefSeq" id="WP_344329663.1">
    <property type="nucleotide sequence ID" value="NZ_BAAAPY010000012.1"/>
</dbReference>
<dbReference type="Pfam" id="PF09844">
    <property type="entry name" value="DUF2071"/>
    <property type="match status" value="1"/>
</dbReference>
<dbReference type="InterPro" id="IPR023375">
    <property type="entry name" value="ADC_dom_sf"/>
</dbReference>
<protein>
    <submittedName>
        <fullName evidence="1">DUF2071 domain-containing protein</fullName>
    </submittedName>
</protein>
<proteinExistence type="predicted"/>